<gene>
    <name evidence="2" type="ORF">Ddye_008069</name>
</gene>
<comment type="caution">
    <text evidence="2">The sequence shown here is derived from an EMBL/GenBank/DDBJ whole genome shotgun (WGS) entry which is preliminary data.</text>
</comment>
<proteinExistence type="predicted"/>
<organism evidence="2 3">
    <name type="scientific">Dipteronia dyeriana</name>
    <dbReference type="NCBI Taxonomy" id="168575"/>
    <lineage>
        <taxon>Eukaryota</taxon>
        <taxon>Viridiplantae</taxon>
        <taxon>Streptophyta</taxon>
        <taxon>Embryophyta</taxon>
        <taxon>Tracheophyta</taxon>
        <taxon>Spermatophyta</taxon>
        <taxon>Magnoliopsida</taxon>
        <taxon>eudicotyledons</taxon>
        <taxon>Gunneridae</taxon>
        <taxon>Pentapetalae</taxon>
        <taxon>rosids</taxon>
        <taxon>malvids</taxon>
        <taxon>Sapindales</taxon>
        <taxon>Sapindaceae</taxon>
        <taxon>Hippocastanoideae</taxon>
        <taxon>Acereae</taxon>
        <taxon>Dipteronia</taxon>
    </lineage>
</organism>
<protein>
    <submittedName>
        <fullName evidence="2">Uncharacterized protein</fullName>
    </submittedName>
</protein>
<evidence type="ECO:0000256" key="1">
    <source>
        <dbReference type="SAM" id="MobiDB-lite"/>
    </source>
</evidence>
<sequence length="60" mass="6827">MDDDVVDQTAVDEEKCTEEDGEIHDIKEISLMPSLSLVKSRKDKDDDDDDSLLKQEENDS</sequence>
<reference evidence="2" key="1">
    <citation type="journal article" date="2023" name="Plant J.">
        <title>Genome sequences and population genomics provide insights into the demographic history, inbreeding, and mutation load of two 'living fossil' tree species of Dipteronia.</title>
        <authorList>
            <person name="Feng Y."/>
            <person name="Comes H.P."/>
            <person name="Chen J."/>
            <person name="Zhu S."/>
            <person name="Lu R."/>
            <person name="Zhang X."/>
            <person name="Li P."/>
            <person name="Qiu J."/>
            <person name="Olsen K.M."/>
            <person name="Qiu Y."/>
        </authorList>
    </citation>
    <scope>NUCLEOTIDE SEQUENCE</scope>
    <source>
        <strain evidence="2">KIB01</strain>
    </source>
</reference>
<dbReference type="EMBL" id="JANJYI010000003">
    <property type="protein sequence ID" value="KAK2655017.1"/>
    <property type="molecule type" value="Genomic_DNA"/>
</dbReference>
<feature type="region of interest" description="Disordered" evidence="1">
    <location>
        <begin position="1"/>
        <end position="60"/>
    </location>
</feature>
<evidence type="ECO:0000313" key="3">
    <source>
        <dbReference type="Proteomes" id="UP001280121"/>
    </source>
</evidence>
<dbReference type="AlphaFoldDB" id="A0AAE0CKY9"/>
<evidence type="ECO:0000313" key="2">
    <source>
        <dbReference type="EMBL" id="KAK2655017.1"/>
    </source>
</evidence>
<name>A0AAE0CKY9_9ROSI</name>
<keyword evidence="3" id="KW-1185">Reference proteome</keyword>
<feature type="compositionally biased region" description="Basic and acidic residues" evidence="1">
    <location>
        <begin position="51"/>
        <end position="60"/>
    </location>
</feature>
<dbReference type="Proteomes" id="UP001280121">
    <property type="component" value="Unassembled WGS sequence"/>
</dbReference>
<accession>A0AAE0CKY9</accession>